<dbReference type="RefSeq" id="WP_149231262.1">
    <property type="nucleotide sequence ID" value="NZ_JALJXJ010000004.1"/>
</dbReference>
<dbReference type="Pfam" id="PF00583">
    <property type="entry name" value="Acetyltransf_1"/>
    <property type="match status" value="1"/>
</dbReference>
<accession>A0A5A9GTT6</accession>
<name>A0A5A9GTT6_AZOLI</name>
<evidence type="ECO:0000313" key="3">
    <source>
        <dbReference type="Proteomes" id="UP000324927"/>
    </source>
</evidence>
<comment type="caution">
    <text evidence="2">The sequence shown here is derived from an EMBL/GenBank/DDBJ whole genome shotgun (WGS) entry which is preliminary data.</text>
</comment>
<reference evidence="2 3" key="1">
    <citation type="submission" date="2019-08" db="EMBL/GenBank/DDBJ databases">
        <authorList>
            <person name="Grouzdev D."/>
            <person name="Tikhonova E."/>
            <person name="Kravchenko I."/>
        </authorList>
    </citation>
    <scope>NUCLEOTIDE SEQUENCE [LARGE SCALE GENOMIC DNA]</scope>
    <source>
        <strain evidence="2 3">59b</strain>
    </source>
</reference>
<dbReference type="PANTHER" id="PTHR43233:SF1">
    <property type="entry name" value="FAMILY N-ACETYLTRANSFERASE, PUTATIVE (AFU_ORTHOLOGUE AFUA_6G03350)-RELATED"/>
    <property type="match status" value="1"/>
</dbReference>
<dbReference type="CDD" id="cd04301">
    <property type="entry name" value="NAT_SF"/>
    <property type="match status" value="1"/>
</dbReference>
<sequence length="149" mass="16405">MADESIQDRSIQGQSVQIDYAVEPELSADAFIDVLERSGLAERRPVGDRPRVEAMLRNAGLIVTAREQGRLVGVARSITDFVYCCYLSDLAVDRALQGRGIGKELMRRTRDAMGPGTMCLLLSAPGAITFYETAGLTRHNHAFLFTDLE</sequence>
<keyword evidence="2" id="KW-0808">Transferase</keyword>
<dbReference type="InterPro" id="IPR000182">
    <property type="entry name" value="GNAT_dom"/>
</dbReference>
<evidence type="ECO:0000259" key="1">
    <source>
        <dbReference type="PROSITE" id="PS51186"/>
    </source>
</evidence>
<dbReference type="PROSITE" id="PS51186">
    <property type="entry name" value="GNAT"/>
    <property type="match status" value="1"/>
</dbReference>
<dbReference type="OrthoDB" id="9775804at2"/>
<dbReference type="GO" id="GO:0016747">
    <property type="term" value="F:acyltransferase activity, transferring groups other than amino-acyl groups"/>
    <property type="evidence" value="ECO:0007669"/>
    <property type="project" value="InterPro"/>
</dbReference>
<evidence type="ECO:0000313" key="2">
    <source>
        <dbReference type="EMBL" id="KAA0596759.1"/>
    </source>
</evidence>
<dbReference type="AlphaFoldDB" id="A0A5A9GTT6"/>
<dbReference type="SUPFAM" id="SSF55729">
    <property type="entry name" value="Acyl-CoA N-acyltransferases (Nat)"/>
    <property type="match status" value="1"/>
</dbReference>
<dbReference type="Gene3D" id="3.40.630.30">
    <property type="match status" value="1"/>
</dbReference>
<keyword evidence="3" id="KW-1185">Reference proteome</keyword>
<organism evidence="2 3">
    <name type="scientific">Azospirillum lipoferum</name>
    <dbReference type="NCBI Taxonomy" id="193"/>
    <lineage>
        <taxon>Bacteria</taxon>
        <taxon>Pseudomonadati</taxon>
        <taxon>Pseudomonadota</taxon>
        <taxon>Alphaproteobacteria</taxon>
        <taxon>Rhodospirillales</taxon>
        <taxon>Azospirillaceae</taxon>
        <taxon>Azospirillum</taxon>
    </lineage>
</organism>
<proteinExistence type="predicted"/>
<feature type="domain" description="N-acetyltransferase" evidence="1">
    <location>
        <begin position="18"/>
        <end position="149"/>
    </location>
</feature>
<dbReference type="PANTHER" id="PTHR43233">
    <property type="entry name" value="FAMILY N-ACETYLTRANSFERASE, PUTATIVE (AFU_ORTHOLOGUE AFUA_6G03350)-RELATED"/>
    <property type="match status" value="1"/>
</dbReference>
<dbReference type="InterPro" id="IPR016181">
    <property type="entry name" value="Acyl_CoA_acyltransferase"/>
</dbReference>
<dbReference type="Proteomes" id="UP000324927">
    <property type="component" value="Unassembled WGS sequence"/>
</dbReference>
<dbReference type="EMBL" id="VTTN01000003">
    <property type="protein sequence ID" value="KAA0596759.1"/>
    <property type="molecule type" value="Genomic_DNA"/>
</dbReference>
<dbReference type="InterPro" id="IPR053144">
    <property type="entry name" value="Acetyltransferase_Butenolide"/>
</dbReference>
<protein>
    <submittedName>
        <fullName evidence="2">GNAT family N-acetyltransferase</fullName>
    </submittedName>
</protein>
<gene>
    <name evidence="2" type="ORF">FZ942_11760</name>
</gene>